<evidence type="ECO:0000313" key="3">
    <source>
        <dbReference type="Proteomes" id="UP000030185"/>
    </source>
</evidence>
<sequence>MKNREAEQNKQATFNKGKSREKDPLPSWNNGQAKQTIIEFIKKVTDPGNAQFVAMEDRIAVFDNDGTLWTEQPYYSQMAFLLDRIDDLALQHPKWKKEQPFKALLQRDLKNALSGGLKAISEMIMATHAGMTTSDFDKLIKAWISKALHPRFEKLYSECVFLPMLQVLEYFKSSGFRNYIVSGGGIDFIRPWSKAIYGIPPSQVIGSSIKTQYKIVDGQPQLWRLPEINFIDDEEGKPVGIFANIGQQPIAAFGNSDGDIQMLEWVTSREPSLGMIIKHDDALREWSYTKDTLLGKLDHALVMASDKNWIITSMKNDWRTIFSFMD</sequence>
<name>A0A098LDJ9_9BACT</name>
<dbReference type="EMBL" id="BBLT01000003">
    <property type="protein sequence ID" value="GAL84514.1"/>
    <property type="molecule type" value="Genomic_DNA"/>
</dbReference>
<proteinExistence type="predicted"/>
<reference evidence="2 3" key="1">
    <citation type="submission" date="2014-09" db="EMBL/GenBank/DDBJ databases">
        <title>Sporocytophaga myxococcoides PG-01 genome sequencing.</title>
        <authorList>
            <person name="Liu L."/>
            <person name="Gao P.J."/>
            <person name="Chen G.J."/>
            <person name="Wang L.S."/>
        </authorList>
    </citation>
    <scope>NUCLEOTIDE SEQUENCE [LARGE SCALE GENOMIC DNA]</scope>
    <source>
        <strain evidence="2 3">PG-01</strain>
    </source>
</reference>
<gene>
    <name evidence="2" type="ORF">MYP_1742</name>
</gene>
<dbReference type="Gene3D" id="3.40.50.1000">
    <property type="entry name" value="HAD superfamily/HAD-like"/>
    <property type="match status" value="1"/>
</dbReference>
<dbReference type="Pfam" id="PF12710">
    <property type="entry name" value="HAD"/>
    <property type="match status" value="1"/>
</dbReference>
<dbReference type="eggNOG" id="COG0560">
    <property type="taxonomic scope" value="Bacteria"/>
</dbReference>
<dbReference type="InterPro" id="IPR023214">
    <property type="entry name" value="HAD_sf"/>
</dbReference>
<dbReference type="CDD" id="cd01427">
    <property type="entry name" value="HAD_like"/>
    <property type="match status" value="1"/>
</dbReference>
<dbReference type="OrthoDB" id="9799365at2"/>
<dbReference type="AlphaFoldDB" id="A0A098LDJ9"/>
<dbReference type="InterPro" id="IPR036412">
    <property type="entry name" value="HAD-like_sf"/>
</dbReference>
<protein>
    <submittedName>
        <fullName evidence="2">Nonspecific acid phosphatase</fullName>
    </submittedName>
</protein>
<dbReference type="Proteomes" id="UP000030185">
    <property type="component" value="Unassembled WGS sequence"/>
</dbReference>
<organism evidence="2 3">
    <name type="scientific">Sporocytophaga myxococcoides</name>
    <dbReference type="NCBI Taxonomy" id="153721"/>
    <lineage>
        <taxon>Bacteria</taxon>
        <taxon>Pseudomonadati</taxon>
        <taxon>Bacteroidota</taxon>
        <taxon>Cytophagia</taxon>
        <taxon>Cytophagales</taxon>
        <taxon>Cytophagaceae</taxon>
        <taxon>Sporocytophaga</taxon>
    </lineage>
</organism>
<feature type="region of interest" description="Disordered" evidence="1">
    <location>
        <begin position="1"/>
        <end position="30"/>
    </location>
</feature>
<evidence type="ECO:0000256" key="1">
    <source>
        <dbReference type="SAM" id="MobiDB-lite"/>
    </source>
</evidence>
<dbReference type="RefSeq" id="WP_045461550.1">
    <property type="nucleotide sequence ID" value="NZ_BBLT01000003.1"/>
</dbReference>
<accession>A0A098LDJ9</accession>
<keyword evidence="3" id="KW-1185">Reference proteome</keyword>
<dbReference type="STRING" id="153721.MYP_1742"/>
<evidence type="ECO:0000313" key="2">
    <source>
        <dbReference type="EMBL" id="GAL84514.1"/>
    </source>
</evidence>
<dbReference type="SUPFAM" id="SSF56784">
    <property type="entry name" value="HAD-like"/>
    <property type="match status" value="1"/>
</dbReference>
<comment type="caution">
    <text evidence="2">The sequence shown here is derived from an EMBL/GenBank/DDBJ whole genome shotgun (WGS) entry which is preliminary data.</text>
</comment>